<organism evidence="2 3">
    <name type="scientific">Stomoxys calcitrans</name>
    <name type="common">Stable fly</name>
    <name type="synonym">Conops calcitrans</name>
    <dbReference type="NCBI Taxonomy" id="35570"/>
    <lineage>
        <taxon>Eukaryota</taxon>
        <taxon>Metazoa</taxon>
        <taxon>Ecdysozoa</taxon>
        <taxon>Arthropoda</taxon>
        <taxon>Hexapoda</taxon>
        <taxon>Insecta</taxon>
        <taxon>Pterygota</taxon>
        <taxon>Neoptera</taxon>
        <taxon>Endopterygota</taxon>
        <taxon>Diptera</taxon>
        <taxon>Brachycera</taxon>
        <taxon>Muscomorpha</taxon>
        <taxon>Muscoidea</taxon>
        <taxon>Muscidae</taxon>
        <taxon>Stomoxys</taxon>
    </lineage>
</organism>
<protein>
    <submittedName>
        <fullName evidence="2">Uncharacterized protein</fullName>
    </submittedName>
</protein>
<evidence type="ECO:0000256" key="1">
    <source>
        <dbReference type="SAM" id="Phobius"/>
    </source>
</evidence>
<keyword evidence="1" id="KW-1133">Transmembrane helix</keyword>
<feature type="transmembrane region" description="Helical" evidence="1">
    <location>
        <begin position="90"/>
        <end position="111"/>
    </location>
</feature>
<keyword evidence="1" id="KW-0472">Membrane</keyword>
<feature type="transmembrane region" description="Helical" evidence="1">
    <location>
        <begin position="155"/>
        <end position="176"/>
    </location>
</feature>
<name>A0A1I8Q6V6_STOCA</name>
<dbReference type="Proteomes" id="UP000095300">
    <property type="component" value="Unassembled WGS sequence"/>
</dbReference>
<feature type="transmembrane region" description="Helical" evidence="1">
    <location>
        <begin position="7"/>
        <end position="29"/>
    </location>
</feature>
<gene>
    <name evidence="2" type="primary">106092229</name>
</gene>
<dbReference type="Pfam" id="PF15860">
    <property type="entry name" value="DUF4728"/>
    <property type="match status" value="1"/>
</dbReference>
<proteinExistence type="predicted"/>
<dbReference type="EnsemblMetazoa" id="SCAU014430-RA">
    <property type="protein sequence ID" value="SCAU014430-PA"/>
    <property type="gene ID" value="SCAU014430"/>
</dbReference>
<reference evidence="2" key="1">
    <citation type="submission" date="2020-05" db="UniProtKB">
        <authorList>
            <consortium name="EnsemblMetazoa"/>
        </authorList>
    </citation>
    <scope>IDENTIFICATION</scope>
    <source>
        <strain evidence="2">USDA</strain>
    </source>
</reference>
<dbReference type="PANTHER" id="PTHR36694">
    <property type="entry name" value="PASIFLORA 1, ISOFORM A-RELATED"/>
    <property type="match status" value="1"/>
</dbReference>
<evidence type="ECO:0000313" key="2">
    <source>
        <dbReference type="EnsemblMetazoa" id="SCAU014430-PA"/>
    </source>
</evidence>
<dbReference type="AlphaFoldDB" id="A0A1I8Q6V6"/>
<dbReference type="InterPro" id="IPR031720">
    <property type="entry name" value="DUF4728"/>
</dbReference>
<dbReference type="OrthoDB" id="8074802at2759"/>
<accession>A0A1I8Q6V6</accession>
<evidence type="ECO:0000313" key="3">
    <source>
        <dbReference type="Proteomes" id="UP000095300"/>
    </source>
</evidence>
<sequence length="209" mass="23429">MRHLFGLPLTTGAVVVGSLSALFFLYASIQTSYNLLQFIKQEKAAGPEWIVDPDTGEISHGSIGSRKFTKGPKTSYSGWIINTNRGGFHVFYICLCVTSFISAVLLIVGAIRNSRKLLVPWLLTGTVTMVTLSLCLIYTIYLFTIYSLNGWCVEGTMIIVLFVTIVSFALQIYLWLGVQKLYMNLTDNNERRKILPTTVPLYAQDEAFY</sequence>
<keyword evidence="1" id="KW-0812">Transmembrane</keyword>
<dbReference type="KEGG" id="scac:106092229"/>
<dbReference type="PANTHER" id="PTHR36694:SF11">
    <property type="entry name" value="LP21121P-RELATED"/>
    <property type="match status" value="1"/>
</dbReference>
<keyword evidence="3" id="KW-1185">Reference proteome</keyword>
<feature type="transmembrane region" description="Helical" evidence="1">
    <location>
        <begin position="118"/>
        <end position="143"/>
    </location>
</feature>
<dbReference type="VEuPathDB" id="VectorBase:SCAU014430"/>